<keyword evidence="17" id="KW-1185">Reference proteome</keyword>
<evidence type="ECO:0000313" key="17">
    <source>
        <dbReference type="Proteomes" id="UP001221208"/>
    </source>
</evidence>
<evidence type="ECO:0000256" key="12">
    <source>
        <dbReference type="RuleBase" id="RU003357"/>
    </source>
</evidence>
<evidence type="ECO:0000256" key="11">
    <source>
        <dbReference type="PROSITE-ProRule" id="PRU01360"/>
    </source>
</evidence>
<keyword evidence="3 11" id="KW-0813">Transport</keyword>
<evidence type="ECO:0000256" key="13">
    <source>
        <dbReference type="SAM" id="SignalP"/>
    </source>
</evidence>
<comment type="similarity">
    <text evidence="2 11 12">Belongs to the TonB-dependent receptor family.</text>
</comment>
<dbReference type="PANTHER" id="PTHR30069:SF29">
    <property type="entry name" value="HEMOGLOBIN AND HEMOGLOBIN-HAPTOGLOBIN-BINDING PROTEIN 1-RELATED"/>
    <property type="match status" value="1"/>
</dbReference>
<accession>A0ABT5K005</accession>
<dbReference type="InterPro" id="IPR011276">
    <property type="entry name" value="TonB_haem/Hb_rcpt"/>
</dbReference>
<dbReference type="InterPro" id="IPR000531">
    <property type="entry name" value="Beta-barrel_TonB"/>
</dbReference>
<evidence type="ECO:0000256" key="2">
    <source>
        <dbReference type="ARBA" id="ARBA00009810"/>
    </source>
</evidence>
<reference evidence="16 17" key="1">
    <citation type="submission" date="2022-10" db="EMBL/GenBank/DDBJ databases">
        <title>Janthinobacterium sp. hw3 Genome sequencing.</title>
        <authorList>
            <person name="Park S."/>
        </authorList>
    </citation>
    <scope>NUCLEOTIDE SEQUENCE [LARGE SCALE GENOMIC DNA]</scope>
    <source>
        <strain evidence="17">hw3</strain>
    </source>
</reference>
<dbReference type="EMBL" id="JAQQXR010000004">
    <property type="protein sequence ID" value="MDC8758303.1"/>
    <property type="molecule type" value="Genomic_DNA"/>
</dbReference>
<dbReference type="RefSeq" id="WP_273670979.1">
    <property type="nucleotide sequence ID" value="NZ_JAQQXR010000004.1"/>
</dbReference>
<dbReference type="Pfam" id="PF07715">
    <property type="entry name" value="Plug"/>
    <property type="match status" value="1"/>
</dbReference>
<dbReference type="NCBIfam" id="TIGR01786">
    <property type="entry name" value="TonB-hemlactrns"/>
    <property type="match status" value="1"/>
</dbReference>
<dbReference type="Gene3D" id="2.170.130.10">
    <property type="entry name" value="TonB-dependent receptor, plug domain"/>
    <property type="match status" value="1"/>
</dbReference>
<feature type="signal peptide" evidence="13">
    <location>
        <begin position="1"/>
        <end position="36"/>
    </location>
</feature>
<feature type="domain" description="TonB-dependent receptor-like beta-barrel" evidence="14">
    <location>
        <begin position="297"/>
        <end position="723"/>
    </location>
</feature>
<keyword evidence="5 11" id="KW-0812">Transmembrane</keyword>
<dbReference type="Proteomes" id="UP001221208">
    <property type="component" value="Unassembled WGS sequence"/>
</dbReference>
<evidence type="ECO:0000256" key="9">
    <source>
        <dbReference type="ARBA" id="ARBA00023170"/>
    </source>
</evidence>
<comment type="caution">
    <text evidence="16">The sequence shown here is derived from an EMBL/GenBank/DDBJ whole genome shotgun (WGS) entry which is preliminary data.</text>
</comment>
<keyword evidence="8 11" id="KW-0472">Membrane</keyword>
<dbReference type="PROSITE" id="PS52016">
    <property type="entry name" value="TONB_DEPENDENT_REC_3"/>
    <property type="match status" value="1"/>
</dbReference>
<evidence type="ECO:0000256" key="1">
    <source>
        <dbReference type="ARBA" id="ARBA00004571"/>
    </source>
</evidence>
<keyword evidence="10 11" id="KW-0998">Cell outer membrane</keyword>
<proteinExistence type="inferred from homology"/>
<dbReference type="InterPro" id="IPR039426">
    <property type="entry name" value="TonB-dep_rcpt-like"/>
</dbReference>
<protein>
    <submittedName>
        <fullName evidence="16">TonB-dependent hemoglobin/transferrin/lactoferrin family receptor</fullName>
    </submittedName>
</protein>
<dbReference type="CDD" id="cd01347">
    <property type="entry name" value="ligand_gated_channel"/>
    <property type="match status" value="1"/>
</dbReference>
<dbReference type="SUPFAM" id="SSF56935">
    <property type="entry name" value="Porins"/>
    <property type="match status" value="1"/>
</dbReference>
<name>A0ABT5K005_9BURK</name>
<evidence type="ECO:0000259" key="14">
    <source>
        <dbReference type="Pfam" id="PF00593"/>
    </source>
</evidence>
<evidence type="ECO:0000256" key="8">
    <source>
        <dbReference type="ARBA" id="ARBA00023136"/>
    </source>
</evidence>
<keyword evidence="4 11" id="KW-1134">Transmembrane beta strand</keyword>
<dbReference type="InterPro" id="IPR037066">
    <property type="entry name" value="Plug_dom_sf"/>
</dbReference>
<dbReference type="Gene3D" id="2.40.170.20">
    <property type="entry name" value="TonB-dependent receptor, beta-barrel domain"/>
    <property type="match status" value="1"/>
</dbReference>
<dbReference type="PANTHER" id="PTHR30069">
    <property type="entry name" value="TONB-DEPENDENT OUTER MEMBRANE RECEPTOR"/>
    <property type="match status" value="1"/>
</dbReference>
<keyword evidence="9 16" id="KW-0675">Receptor</keyword>
<evidence type="ECO:0000256" key="3">
    <source>
        <dbReference type="ARBA" id="ARBA00022448"/>
    </source>
</evidence>
<evidence type="ECO:0000259" key="15">
    <source>
        <dbReference type="Pfam" id="PF07715"/>
    </source>
</evidence>
<dbReference type="NCBIfam" id="TIGR01785">
    <property type="entry name" value="TonB-hemin"/>
    <property type="match status" value="1"/>
</dbReference>
<dbReference type="InterPro" id="IPR010949">
    <property type="entry name" value="TonB_Hb/transfer/lactofer_rcpt"/>
</dbReference>
<feature type="chain" id="PRO_5045489418" evidence="13">
    <location>
        <begin position="37"/>
        <end position="763"/>
    </location>
</feature>
<gene>
    <name evidence="16" type="ORF">OIK44_11950</name>
</gene>
<evidence type="ECO:0000256" key="10">
    <source>
        <dbReference type="ARBA" id="ARBA00023237"/>
    </source>
</evidence>
<keyword evidence="6 13" id="KW-0732">Signal</keyword>
<evidence type="ECO:0000256" key="7">
    <source>
        <dbReference type="ARBA" id="ARBA00023077"/>
    </source>
</evidence>
<feature type="domain" description="TonB-dependent receptor plug" evidence="15">
    <location>
        <begin position="60"/>
        <end position="171"/>
    </location>
</feature>
<dbReference type="InterPro" id="IPR036942">
    <property type="entry name" value="Beta-barrel_TonB_sf"/>
</dbReference>
<evidence type="ECO:0000256" key="4">
    <source>
        <dbReference type="ARBA" id="ARBA00022452"/>
    </source>
</evidence>
<comment type="subcellular location">
    <subcellularLocation>
        <location evidence="1 11">Cell outer membrane</location>
        <topology evidence="1 11">Multi-pass membrane protein</topology>
    </subcellularLocation>
</comment>
<dbReference type="Pfam" id="PF00593">
    <property type="entry name" value="TonB_dep_Rec_b-barrel"/>
    <property type="match status" value="1"/>
</dbReference>
<evidence type="ECO:0000256" key="6">
    <source>
        <dbReference type="ARBA" id="ARBA00022729"/>
    </source>
</evidence>
<evidence type="ECO:0000313" key="16">
    <source>
        <dbReference type="EMBL" id="MDC8758303.1"/>
    </source>
</evidence>
<organism evidence="16 17">
    <name type="scientific">Janthinobacterium fluminis</name>
    <dbReference type="NCBI Taxonomy" id="2987524"/>
    <lineage>
        <taxon>Bacteria</taxon>
        <taxon>Pseudomonadati</taxon>
        <taxon>Pseudomonadota</taxon>
        <taxon>Betaproteobacteria</taxon>
        <taxon>Burkholderiales</taxon>
        <taxon>Oxalobacteraceae</taxon>
        <taxon>Janthinobacterium</taxon>
    </lineage>
</organism>
<keyword evidence="7 12" id="KW-0798">TonB box</keyword>
<evidence type="ECO:0000256" key="5">
    <source>
        <dbReference type="ARBA" id="ARBA00022692"/>
    </source>
</evidence>
<dbReference type="InterPro" id="IPR012910">
    <property type="entry name" value="Plug_dom"/>
</dbReference>
<sequence>MILLSAGVAPVFARRRLDLALAAAFAATSLAPHAYAEDVRSVRLGELVVSATRTEAEADSLSATVTSVDRDALDRRQPRDEADLFRDEPDVSMARDLRRFGATRVNIRGIEDNRVVQMVDGVRLPDYYNGGGPSNFTMGGAPGAMPDFLKRVEIVRGAASSLYGSDAIGGVVGYLTLDPADLLRDGAGSALRLKAGYHGANEGRSQTVLGAFGAGSAQFLLGYAQMRAKEAANMGAQGGASSSRSLANPQDATDRGLLAKLVLRPAAGHKLVATVEGRKQQADSEILRLAAAMPKLTFMRGDDNVRRRRASVEWEHKPAAGLYDRLTARLFRTDAATANHNAQRRSNTSATCSAAAGAGNNCLVAQDFYLDQESSGAGLLLEKGLKTGALEHVLSAGLDLGRVRVEEKRDARIRNETRGVTLPSLAGEVYPLRDFAIGVTDTVGLFVQDEIGGLAGGRLSLTPALRFDRTRLKPEVDALAQQTLTQLGRGVVRQTHSAVSPKLGAQWQFSSAVTAYAQAASGFRAPNYNEVNGAFRNASQFYATVPNPDLKPEKSVGVELGLRLAAGPLRLQLAAYDNRYKDFIETVMLSCPRDPLCYSPSPAWRTNMAVNLTKVRIYGAEARANWDIAPGWRGDAALALVHGSNEQDGQPLNSVEPARLSLGLLRDAGSWGAEARVRAAARKRSVDDSAGTFFRTPGHAVADLAAWLKLGRNVRLNVAVNNLLDRKYWLWSDIRQADAPDPAGVDFYSQPGRKLSVAVQADF</sequence>